<sequence>MSDYLTLTGGLETLLAVFAIGVALKTYFAKPKLPHGVQLPPGPPLLPLLGNALAVD</sequence>
<keyword evidence="1" id="KW-0472">Membrane</keyword>
<protein>
    <submittedName>
        <fullName evidence="2">Uncharacterized protein</fullName>
    </submittedName>
</protein>
<dbReference type="EMBL" id="LVVM01004737">
    <property type="protein sequence ID" value="OJA12272.1"/>
    <property type="molecule type" value="Genomic_DNA"/>
</dbReference>
<keyword evidence="1" id="KW-1133">Transmembrane helix</keyword>
<dbReference type="Proteomes" id="UP000183567">
    <property type="component" value="Unassembled WGS sequence"/>
</dbReference>
<dbReference type="STRING" id="180088.A0A1J8QFX8"/>
<feature type="transmembrane region" description="Helical" evidence="1">
    <location>
        <begin position="6"/>
        <end position="24"/>
    </location>
</feature>
<comment type="caution">
    <text evidence="2">The sequence shown here is derived from an EMBL/GenBank/DDBJ whole genome shotgun (WGS) entry which is preliminary data.</text>
</comment>
<dbReference type="AlphaFoldDB" id="A0A1J8QFX8"/>
<proteinExistence type="predicted"/>
<evidence type="ECO:0000313" key="3">
    <source>
        <dbReference type="Proteomes" id="UP000183567"/>
    </source>
</evidence>
<organism evidence="2 3">
    <name type="scientific">Rhizopogon vesiculosus</name>
    <dbReference type="NCBI Taxonomy" id="180088"/>
    <lineage>
        <taxon>Eukaryota</taxon>
        <taxon>Fungi</taxon>
        <taxon>Dikarya</taxon>
        <taxon>Basidiomycota</taxon>
        <taxon>Agaricomycotina</taxon>
        <taxon>Agaricomycetes</taxon>
        <taxon>Agaricomycetidae</taxon>
        <taxon>Boletales</taxon>
        <taxon>Suillineae</taxon>
        <taxon>Rhizopogonaceae</taxon>
        <taxon>Rhizopogon</taxon>
    </lineage>
</organism>
<accession>A0A1J8QFX8</accession>
<evidence type="ECO:0000313" key="2">
    <source>
        <dbReference type="EMBL" id="OJA12272.1"/>
    </source>
</evidence>
<reference evidence="2 3" key="1">
    <citation type="submission" date="2016-03" db="EMBL/GenBank/DDBJ databases">
        <title>Comparative genomics of the ectomycorrhizal sister species Rhizopogon vinicolor and Rhizopogon vesiculosus (Basidiomycota: Boletales) reveals a divergence of the mating type B locus.</title>
        <authorList>
            <person name="Mujic A.B."/>
            <person name="Kuo A."/>
            <person name="Tritt A."/>
            <person name="Lipzen A."/>
            <person name="Chen C."/>
            <person name="Johnson J."/>
            <person name="Sharma A."/>
            <person name="Barry K."/>
            <person name="Grigoriev I.V."/>
            <person name="Spatafora J.W."/>
        </authorList>
    </citation>
    <scope>NUCLEOTIDE SEQUENCE [LARGE SCALE GENOMIC DNA]</scope>
    <source>
        <strain evidence="2 3">AM-OR11-056</strain>
    </source>
</reference>
<keyword evidence="1" id="KW-0812">Transmembrane</keyword>
<keyword evidence="3" id="KW-1185">Reference proteome</keyword>
<evidence type="ECO:0000256" key="1">
    <source>
        <dbReference type="SAM" id="Phobius"/>
    </source>
</evidence>
<name>A0A1J8QFX8_9AGAM</name>
<gene>
    <name evidence="2" type="ORF">AZE42_08144</name>
</gene>
<feature type="non-terminal residue" evidence="2">
    <location>
        <position position="56"/>
    </location>
</feature>